<dbReference type="PANTHER" id="PTHR23501:SF107">
    <property type="entry name" value="TRANSPORTER, PUTATIVE (AFU_ORTHOLOGUE AFUA_7G04730)-RELATED"/>
    <property type="match status" value="1"/>
</dbReference>
<dbReference type="GO" id="GO:0005886">
    <property type="term" value="C:plasma membrane"/>
    <property type="evidence" value="ECO:0007669"/>
    <property type="project" value="TreeGrafter"/>
</dbReference>
<dbReference type="GO" id="GO:0022857">
    <property type="term" value="F:transmembrane transporter activity"/>
    <property type="evidence" value="ECO:0007669"/>
    <property type="project" value="InterPro"/>
</dbReference>
<dbReference type="SUPFAM" id="SSF103473">
    <property type="entry name" value="MFS general substrate transporter"/>
    <property type="match status" value="1"/>
</dbReference>
<evidence type="ECO:0000256" key="1">
    <source>
        <dbReference type="ARBA" id="ARBA00004141"/>
    </source>
</evidence>
<dbReference type="Gene3D" id="1.20.1250.20">
    <property type="entry name" value="MFS general substrate transporter like domains"/>
    <property type="match status" value="2"/>
</dbReference>
<keyword evidence="3" id="KW-0813">Transport</keyword>
<dbReference type="OrthoDB" id="4078873at2759"/>
<dbReference type="FunFam" id="1.20.1250.20:FF:000284">
    <property type="entry name" value="Siderophore iron transporter mirB"/>
    <property type="match status" value="1"/>
</dbReference>
<feature type="transmembrane region" description="Helical" evidence="7">
    <location>
        <begin position="561"/>
        <end position="582"/>
    </location>
</feature>
<protein>
    <recommendedName>
        <fullName evidence="8">Major facilitator superfamily (MFS) profile domain-containing protein</fullName>
    </recommendedName>
</protein>
<evidence type="ECO:0000313" key="9">
    <source>
        <dbReference type="EMBL" id="POS82300.1"/>
    </source>
</evidence>
<feature type="transmembrane region" description="Helical" evidence="7">
    <location>
        <begin position="147"/>
        <end position="164"/>
    </location>
</feature>
<comment type="subcellular location">
    <subcellularLocation>
        <location evidence="1">Membrane</location>
        <topology evidence="1">Multi-pass membrane protein</topology>
    </subcellularLocation>
</comment>
<feature type="transmembrane region" description="Helical" evidence="7">
    <location>
        <begin position="281"/>
        <end position="305"/>
    </location>
</feature>
<reference evidence="9 10" key="1">
    <citation type="submission" date="2017-10" db="EMBL/GenBank/DDBJ databases">
        <title>Development of genomic resources for the powdery mildew, Erysiphe pulchra.</title>
        <authorList>
            <person name="Wadl P.A."/>
            <person name="Mack B.M."/>
            <person name="Moore G."/>
            <person name="Beltz S.B."/>
        </authorList>
    </citation>
    <scope>NUCLEOTIDE SEQUENCE [LARGE SCALE GENOMIC DNA]</scope>
    <source>
        <strain evidence="9">Cflorida</strain>
    </source>
</reference>
<comment type="caution">
    <text evidence="9">The sequence shown here is derived from an EMBL/GenBank/DDBJ whole genome shotgun (WGS) entry which is preliminary data.</text>
</comment>
<dbReference type="STRING" id="225359.A0A2S4PJT5"/>
<dbReference type="InterPro" id="IPR020846">
    <property type="entry name" value="MFS_dom"/>
</dbReference>
<sequence length="598" mass="65281">DKAERLHFCSRKAFSMNNTEVHEINRTVVRCQDTSSDTGASTHAVTVTGTSTGIGTGAGDCTGVKKIEAVALCWSRKELKAAYLCIFLVYFFISLQQQIHFNVVSYVTSSFKLLPLTGTTSVVSSVVGGVSRLATGKFIDVVGRPEGLILMVAFTTIGIIMMAATRNVETFAAAQVFYWVGFDGMEYVMSVFMADTSSPKNRAFVFAFSTTPYIVTTFAGPRAAAAYLEVSGWPWAYGTFAIVIPAIASPLLYVLYRNEQKARMAGLIPERKVNRNFKKSISYYFYEFDVIGILLLSAGFVLMLLPSSLASYQVKGWASDTIIAILTTGLACSVGFVIWEKVFTPAPLIPFKLLANPSIWGACMLANFRFMSFYLWDNNFLAFLQVVYGLSITNAGYISNIFSIGTCLWAVVFACLLRVIGRLKYLALAHLCVLLLGVSLMTYFRQPTSYIGYVIMCQIIIAFASGGLIISEQMVILAACPHEAIAIPLALLALFSSLGGAIGTSISGAILTNKFPAALDRALPGNATLNDLLYGDLAKQLSYPLGTPERQAVLYAYADTMWYQTCIGAVLLIPCFIFVAVWKDFNVKEMKKAPGNLL</sequence>
<keyword evidence="6 7" id="KW-0472">Membrane</keyword>
<feature type="transmembrane region" description="Helical" evidence="7">
    <location>
        <begin position="113"/>
        <end position="135"/>
    </location>
</feature>
<feature type="transmembrane region" description="Helical" evidence="7">
    <location>
        <begin position="203"/>
        <end position="223"/>
    </location>
</feature>
<feature type="transmembrane region" description="Helical" evidence="7">
    <location>
        <begin position="450"/>
        <end position="470"/>
    </location>
</feature>
<evidence type="ECO:0000256" key="6">
    <source>
        <dbReference type="ARBA" id="ARBA00023136"/>
    </source>
</evidence>
<evidence type="ECO:0000256" key="2">
    <source>
        <dbReference type="ARBA" id="ARBA00008335"/>
    </source>
</evidence>
<keyword evidence="5 7" id="KW-1133">Transmembrane helix</keyword>
<evidence type="ECO:0000256" key="7">
    <source>
        <dbReference type="SAM" id="Phobius"/>
    </source>
</evidence>
<comment type="similarity">
    <text evidence="2">Belongs to the major facilitator superfamily.</text>
</comment>
<feature type="transmembrane region" description="Helical" evidence="7">
    <location>
        <begin position="81"/>
        <end position="101"/>
    </location>
</feature>
<dbReference type="Pfam" id="PF07690">
    <property type="entry name" value="MFS_1"/>
    <property type="match status" value="1"/>
</dbReference>
<dbReference type="Proteomes" id="UP000237438">
    <property type="component" value="Unassembled WGS sequence"/>
</dbReference>
<organism evidence="9 10">
    <name type="scientific">Erysiphe pulchra</name>
    <dbReference type="NCBI Taxonomy" id="225359"/>
    <lineage>
        <taxon>Eukaryota</taxon>
        <taxon>Fungi</taxon>
        <taxon>Dikarya</taxon>
        <taxon>Ascomycota</taxon>
        <taxon>Pezizomycotina</taxon>
        <taxon>Leotiomycetes</taxon>
        <taxon>Erysiphales</taxon>
        <taxon>Erysiphaceae</taxon>
        <taxon>Erysiphe</taxon>
    </lineage>
</organism>
<dbReference type="AlphaFoldDB" id="A0A2S4PJT5"/>
<feature type="transmembrane region" description="Helical" evidence="7">
    <location>
        <begin position="317"/>
        <end position="339"/>
    </location>
</feature>
<evidence type="ECO:0000259" key="8">
    <source>
        <dbReference type="PROSITE" id="PS50850"/>
    </source>
</evidence>
<dbReference type="PANTHER" id="PTHR23501">
    <property type="entry name" value="MAJOR FACILITATOR SUPERFAMILY"/>
    <property type="match status" value="1"/>
</dbReference>
<evidence type="ECO:0000313" key="10">
    <source>
        <dbReference type="Proteomes" id="UP000237438"/>
    </source>
</evidence>
<dbReference type="EMBL" id="PEDP01003259">
    <property type="protein sequence ID" value="POS82300.1"/>
    <property type="molecule type" value="Genomic_DNA"/>
</dbReference>
<dbReference type="PROSITE" id="PS50850">
    <property type="entry name" value="MFS"/>
    <property type="match status" value="1"/>
</dbReference>
<proteinExistence type="inferred from homology"/>
<accession>A0A2S4PJT5</accession>
<gene>
    <name evidence="9" type="ORF">EPUL_004938</name>
</gene>
<feature type="transmembrane region" description="Helical" evidence="7">
    <location>
        <begin position="396"/>
        <end position="418"/>
    </location>
</feature>
<feature type="transmembrane region" description="Helical" evidence="7">
    <location>
        <begin position="176"/>
        <end position="194"/>
    </location>
</feature>
<feature type="transmembrane region" description="Helical" evidence="7">
    <location>
        <begin position="359"/>
        <end position="376"/>
    </location>
</feature>
<feature type="transmembrane region" description="Helical" evidence="7">
    <location>
        <begin position="491"/>
        <end position="511"/>
    </location>
</feature>
<feature type="domain" description="Major facilitator superfamily (MFS) profile" evidence="8">
    <location>
        <begin position="82"/>
        <end position="583"/>
    </location>
</feature>
<evidence type="ECO:0000256" key="3">
    <source>
        <dbReference type="ARBA" id="ARBA00022448"/>
    </source>
</evidence>
<name>A0A2S4PJT5_9PEZI</name>
<keyword evidence="10" id="KW-1185">Reference proteome</keyword>
<feature type="non-terminal residue" evidence="9">
    <location>
        <position position="1"/>
    </location>
</feature>
<evidence type="ECO:0000256" key="5">
    <source>
        <dbReference type="ARBA" id="ARBA00022989"/>
    </source>
</evidence>
<evidence type="ECO:0000256" key="4">
    <source>
        <dbReference type="ARBA" id="ARBA00022692"/>
    </source>
</evidence>
<dbReference type="InterPro" id="IPR011701">
    <property type="entry name" value="MFS"/>
</dbReference>
<feature type="transmembrane region" description="Helical" evidence="7">
    <location>
        <begin position="235"/>
        <end position="256"/>
    </location>
</feature>
<dbReference type="InterPro" id="IPR036259">
    <property type="entry name" value="MFS_trans_sf"/>
</dbReference>
<keyword evidence="4 7" id="KW-0812">Transmembrane</keyword>
<feature type="transmembrane region" description="Helical" evidence="7">
    <location>
        <begin position="425"/>
        <end position="444"/>
    </location>
</feature>